<protein>
    <submittedName>
        <fullName evidence="1">Uncharacterized protein</fullName>
    </submittedName>
</protein>
<accession>A0A0A9C4F0</accession>
<proteinExistence type="predicted"/>
<name>A0A0A9C4F0_ARUDO</name>
<sequence>MPKLLVGNGLSNIPLFSSFMLACQLLMHCSRQFKVLLL</sequence>
<reference evidence="1" key="2">
    <citation type="journal article" date="2015" name="Data Brief">
        <title>Shoot transcriptome of the giant reed, Arundo donax.</title>
        <authorList>
            <person name="Barrero R.A."/>
            <person name="Guerrero F.D."/>
            <person name="Moolhuijzen P."/>
            <person name="Goolsby J.A."/>
            <person name="Tidwell J."/>
            <person name="Bellgard S.E."/>
            <person name="Bellgard M.I."/>
        </authorList>
    </citation>
    <scope>NUCLEOTIDE SEQUENCE</scope>
    <source>
        <tissue evidence="1">Shoot tissue taken approximately 20 cm above the soil surface</tissue>
    </source>
</reference>
<evidence type="ECO:0000313" key="1">
    <source>
        <dbReference type="EMBL" id="JAD69333.1"/>
    </source>
</evidence>
<dbReference type="PROSITE" id="PS51257">
    <property type="entry name" value="PROKAR_LIPOPROTEIN"/>
    <property type="match status" value="1"/>
</dbReference>
<reference evidence="1" key="1">
    <citation type="submission" date="2014-09" db="EMBL/GenBank/DDBJ databases">
        <authorList>
            <person name="Magalhaes I.L.F."/>
            <person name="Oliveira U."/>
            <person name="Santos F.R."/>
            <person name="Vidigal T.H.D.A."/>
            <person name="Brescovit A.D."/>
            <person name="Santos A.J."/>
        </authorList>
    </citation>
    <scope>NUCLEOTIDE SEQUENCE</scope>
    <source>
        <tissue evidence="1">Shoot tissue taken approximately 20 cm above the soil surface</tissue>
    </source>
</reference>
<organism evidence="1">
    <name type="scientific">Arundo donax</name>
    <name type="common">Giant reed</name>
    <name type="synonym">Donax arundinaceus</name>
    <dbReference type="NCBI Taxonomy" id="35708"/>
    <lineage>
        <taxon>Eukaryota</taxon>
        <taxon>Viridiplantae</taxon>
        <taxon>Streptophyta</taxon>
        <taxon>Embryophyta</taxon>
        <taxon>Tracheophyta</taxon>
        <taxon>Spermatophyta</taxon>
        <taxon>Magnoliopsida</taxon>
        <taxon>Liliopsida</taxon>
        <taxon>Poales</taxon>
        <taxon>Poaceae</taxon>
        <taxon>PACMAD clade</taxon>
        <taxon>Arundinoideae</taxon>
        <taxon>Arundineae</taxon>
        <taxon>Arundo</taxon>
    </lineage>
</organism>
<dbReference type="AlphaFoldDB" id="A0A0A9C4F0"/>
<dbReference type="EMBL" id="GBRH01228562">
    <property type="protein sequence ID" value="JAD69333.1"/>
    <property type="molecule type" value="Transcribed_RNA"/>
</dbReference>